<dbReference type="GO" id="GO:0007165">
    <property type="term" value="P:signal transduction"/>
    <property type="evidence" value="ECO:0007669"/>
    <property type="project" value="TreeGrafter"/>
</dbReference>
<dbReference type="PANTHER" id="PTHR32060:SF30">
    <property type="entry name" value="CARBOXY-TERMINAL PROCESSING PROTEASE CTPA"/>
    <property type="match status" value="1"/>
</dbReference>
<reference evidence="3 5" key="1">
    <citation type="submission" date="2016-02" db="EMBL/GenBank/DDBJ databases">
        <authorList>
            <person name="Nicholson A.C."/>
            <person name="Humrighouse B.W."/>
            <person name="Loparev V."/>
            <person name="Emery B."/>
            <person name="Graziano J."/>
            <person name="McQuiston J.R."/>
        </authorList>
    </citation>
    <scope>NUCLEOTIDE SEQUENCE [LARGE SCALE GENOMIC DNA]</scope>
    <source>
        <strain evidence="3 5">E6809</strain>
    </source>
</reference>
<proteinExistence type="predicted"/>
<name>A0A494J8C1_9FLAO</name>
<dbReference type="Pfam" id="PF03572">
    <property type="entry name" value="Peptidase_S41"/>
    <property type="match status" value="1"/>
</dbReference>
<dbReference type="SMART" id="SM00245">
    <property type="entry name" value="TSPc"/>
    <property type="match status" value="1"/>
</dbReference>
<dbReference type="GO" id="GO:0006508">
    <property type="term" value="P:proteolysis"/>
    <property type="evidence" value="ECO:0007669"/>
    <property type="project" value="InterPro"/>
</dbReference>
<accession>A0A494J8C1</accession>
<dbReference type="InterPro" id="IPR005151">
    <property type="entry name" value="Tail-specific_protease"/>
</dbReference>
<dbReference type="SUPFAM" id="SSF52096">
    <property type="entry name" value="ClpP/crotonase"/>
    <property type="match status" value="1"/>
</dbReference>
<evidence type="ECO:0000259" key="2">
    <source>
        <dbReference type="SMART" id="SM00245"/>
    </source>
</evidence>
<evidence type="ECO:0000313" key="3">
    <source>
        <dbReference type="EMBL" id="AQX51297.1"/>
    </source>
</evidence>
<dbReference type="Gene3D" id="3.90.226.10">
    <property type="entry name" value="2-enoyl-CoA Hydratase, Chain A, domain 1"/>
    <property type="match status" value="1"/>
</dbReference>
<evidence type="ECO:0000313" key="5">
    <source>
        <dbReference type="Proteomes" id="UP000189738"/>
    </source>
</evidence>
<dbReference type="GO" id="GO:0030288">
    <property type="term" value="C:outer membrane-bounded periplasmic space"/>
    <property type="evidence" value="ECO:0007669"/>
    <property type="project" value="TreeGrafter"/>
</dbReference>
<keyword evidence="1" id="KW-0732">Signal</keyword>
<dbReference type="Proteomes" id="UP000189738">
    <property type="component" value="Chromosome"/>
</dbReference>
<evidence type="ECO:0000313" key="4">
    <source>
        <dbReference type="EMBL" id="OPB52020.1"/>
    </source>
</evidence>
<organism evidence="4">
    <name type="scientific">Elizabethkingia anophelis</name>
    <dbReference type="NCBI Taxonomy" id="1117645"/>
    <lineage>
        <taxon>Bacteria</taxon>
        <taxon>Pseudomonadati</taxon>
        <taxon>Bacteroidota</taxon>
        <taxon>Flavobacteriia</taxon>
        <taxon>Flavobacteriales</taxon>
        <taxon>Weeksellaceae</taxon>
        <taxon>Elizabethkingia</taxon>
    </lineage>
</organism>
<reference evidence="4" key="2">
    <citation type="submission" date="2016-06" db="EMBL/GenBank/DDBJ databases">
        <authorList>
            <person name="Nicholson A.C."/>
        </authorList>
    </citation>
    <scope>NUCLEOTIDE SEQUENCE [LARGE SCALE GENOMIC DNA]</scope>
    <source>
        <strain evidence="4">E6809</strain>
    </source>
</reference>
<dbReference type="AlphaFoldDB" id="A0A494J8C1"/>
<dbReference type="EMBL" id="MAHS01000003">
    <property type="protein sequence ID" value="OPB52020.1"/>
    <property type="molecule type" value="Genomic_DNA"/>
</dbReference>
<dbReference type="InterPro" id="IPR029045">
    <property type="entry name" value="ClpP/crotonase-like_dom_sf"/>
</dbReference>
<sequence length="464" mass="53292">MIHKRIIYLSSLLFFSQQISAQENTITRGQLVKDIGYLKNAIESTPVSPFNKIPKNTFRNQLQKTKLELLKKKNISVFDMYLALQPLIVKLEDGHMELDCTEAFSKLNYFVFPFLFDTSDNSLSIKNIKRVYRDLIPKEVAGKKITSINGFSTEKVLNIFNTYTSGESEYRRLYMSNDYLNIYYNFLFNATSNLEVNFQDGSSLKIALLKKMDARKLINEINENDKNKNSQTHTDRKYNYKIVNSKYALLTFNSFFDIKEFTVFLKKMFSDLKAKHIQNLIIDIRSNGGGNSLLGSELLSYFINKPFYQFDKAILKYSEISKQDFFKSTQNTDKQKLEYMNKKNGSSEIKDLSQELVSPKNKEEQYSGKVYLLTSPYTFSSATDFTNAFKYYKVGEVIGEETGGILVSPGDVVTTYLPNSKLELSITTSKYYSIGAKENDNRGVIPDHNIKADKALDYAIGLVK</sequence>
<protein>
    <recommendedName>
        <fullName evidence="2">Tail specific protease domain-containing protein</fullName>
    </recommendedName>
</protein>
<dbReference type="GO" id="GO:0008236">
    <property type="term" value="F:serine-type peptidase activity"/>
    <property type="evidence" value="ECO:0007669"/>
    <property type="project" value="InterPro"/>
</dbReference>
<dbReference type="PANTHER" id="PTHR32060">
    <property type="entry name" value="TAIL-SPECIFIC PROTEASE"/>
    <property type="match status" value="1"/>
</dbReference>
<feature type="chain" id="PRO_5043193577" description="Tail specific protease domain-containing protein" evidence="1">
    <location>
        <begin position="22"/>
        <end position="464"/>
    </location>
</feature>
<dbReference type="RefSeq" id="WP_078719892.1">
    <property type="nucleotide sequence ID" value="NZ_CP014339.1"/>
</dbReference>
<dbReference type="EMBL" id="CP014339">
    <property type="protein sequence ID" value="AQX51297.1"/>
    <property type="molecule type" value="Genomic_DNA"/>
</dbReference>
<gene>
    <name evidence="3" type="ORF">AYC66_11680</name>
    <name evidence="4" type="ORF">BAY09_12630</name>
</gene>
<feature type="signal peptide" evidence="1">
    <location>
        <begin position="1"/>
        <end position="21"/>
    </location>
</feature>
<feature type="domain" description="Tail specific protease" evidence="2">
    <location>
        <begin position="226"/>
        <end position="451"/>
    </location>
</feature>
<dbReference type="GO" id="GO:0004175">
    <property type="term" value="F:endopeptidase activity"/>
    <property type="evidence" value="ECO:0007669"/>
    <property type="project" value="TreeGrafter"/>
</dbReference>
<evidence type="ECO:0000256" key="1">
    <source>
        <dbReference type="SAM" id="SignalP"/>
    </source>
</evidence>